<feature type="domain" description="Heterokaryon incompatibility" evidence="1">
    <location>
        <begin position="66"/>
        <end position="224"/>
    </location>
</feature>
<evidence type="ECO:0000313" key="2">
    <source>
        <dbReference type="EMBL" id="KXS94408.1"/>
    </source>
</evidence>
<sequence length="271" mass="31170">MALTVQQKGRVYSRRNTYPTCEFKYRVLDARRKEIRLMCIEPGSGPDDILRCTFRHVALIDDKPAYNTVSYVWGDSTKRASIFVDGKLLDIPQSSEKALRRIRKRDVSIVVWIDAVCINQNDKAERSQQVAMMADIYRNGATNFVVLGHDPPRSTKAALDSMRLLREVEIEDAMSDGTSFVDIVLNINGTLRWSLEGLSTEIDQSALAEFYSQPWFHRLWVVQEIALATYNICLFGQYEVELERVLMSAKWLVYKFEFLNFWTASSETTLA</sequence>
<dbReference type="EMBL" id="LFZN01000293">
    <property type="protein sequence ID" value="KXS94408.1"/>
    <property type="molecule type" value="Genomic_DNA"/>
</dbReference>
<name>A0A139GW83_9PEZI</name>
<reference evidence="2 3" key="1">
    <citation type="submission" date="2015-07" db="EMBL/GenBank/DDBJ databases">
        <title>Comparative genomics of the Sigatoka disease complex on banana suggests a link between parallel evolutionary changes in Pseudocercospora fijiensis and Pseudocercospora eumusae and increased virulence on the banana host.</title>
        <authorList>
            <person name="Chang T.-C."/>
            <person name="Salvucci A."/>
            <person name="Crous P.W."/>
            <person name="Stergiopoulos I."/>
        </authorList>
    </citation>
    <scope>NUCLEOTIDE SEQUENCE [LARGE SCALE GENOMIC DNA]</scope>
    <source>
        <strain evidence="2 3">CBS 114824</strain>
    </source>
</reference>
<dbReference type="Pfam" id="PF06985">
    <property type="entry name" value="HET"/>
    <property type="match status" value="1"/>
</dbReference>
<dbReference type="PANTHER" id="PTHR24148">
    <property type="entry name" value="ANKYRIN REPEAT DOMAIN-CONTAINING PROTEIN 39 HOMOLOG-RELATED"/>
    <property type="match status" value="1"/>
</dbReference>
<dbReference type="OrthoDB" id="3650780at2759"/>
<organism evidence="2 3">
    <name type="scientific">Pseudocercospora eumusae</name>
    <dbReference type="NCBI Taxonomy" id="321146"/>
    <lineage>
        <taxon>Eukaryota</taxon>
        <taxon>Fungi</taxon>
        <taxon>Dikarya</taxon>
        <taxon>Ascomycota</taxon>
        <taxon>Pezizomycotina</taxon>
        <taxon>Dothideomycetes</taxon>
        <taxon>Dothideomycetidae</taxon>
        <taxon>Mycosphaerellales</taxon>
        <taxon>Mycosphaerellaceae</taxon>
        <taxon>Pseudocercospora</taxon>
    </lineage>
</organism>
<evidence type="ECO:0000259" key="1">
    <source>
        <dbReference type="Pfam" id="PF06985"/>
    </source>
</evidence>
<dbReference type="InterPro" id="IPR010730">
    <property type="entry name" value="HET"/>
</dbReference>
<dbReference type="PANTHER" id="PTHR24148:SF64">
    <property type="entry name" value="HETEROKARYON INCOMPATIBILITY DOMAIN-CONTAINING PROTEIN"/>
    <property type="match status" value="1"/>
</dbReference>
<keyword evidence="3" id="KW-1185">Reference proteome</keyword>
<protein>
    <recommendedName>
        <fullName evidence="1">Heterokaryon incompatibility domain-containing protein</fullName>
    </recommendedName>
</protein>
<evidence type="ECO:0000313" key="3">
    <source>
        <dbReference type="Proteomes" id="UP000070133"/>
    </source>
</evidence>
<proteinExistence type="predicted"/>
<dbReference type="Proteomes" id="UP000070133">
    <property type="component" value="Unassembled WGS sequence"/>
</dbReference>
<gene>
    <name evidence="2" type="ORF">AC578_9491</name>
</gene>
<dbReference type="AlphaFoldDB" id="A0A139GW83"/>
<accession>A0A139GW83</accession>
<dbReference type="InterPro" id="IPR052895">
    <property type="entry name" value="HetReg/Transcr_Mod"/>
</dbReference>
<comment type="caution">
    <text evidence="2">The sequence shown here is derived from an EMBL/GenBank/DDBJ whole genome shotgun (WGS) entry which is preliminary data.</text>
</comment>